<evidence type="ECO:0000256" key="3">
    <source>
        <dbReference type="ARBA" id="ARBA00022448"/>
    </source>
</evidence>
<dbReference type="Proteomes" id="UP000092555">
    <property type="component" value="Unassembled WGS sequence"/>
</dbReference>
<evidence type="ECO:0000256" key="10">
    <source>
        <dbReference type="SAM" id="Phobius"/>
    </source>
</evidence>
<evidence type="ECO:0000313" key="12">
    <source>
        <dbReference type="Proteomes" id="UP000092555"/>
    </source>
</evidence>
<feature type="transmembrane region" description="Helical" evidence="10">
    <location>
        <begin position="225"/>
        <end position="249"/>
    </location>
</feature>
<name>A0A1A0HK10_9ASCO</name>
<organism evidence="11 12">
    <name type="scientific">Metschnikowia bicuspidata var. bicuspidata NRRL YB-4993</name>
    <dbReference type="NCBI Taxonomy" id="869754"/>
    <lineage>
        <taxon>Eukaryota</taxon>
        <taxon>Fungi</taxon>
        <taxon>Dikarya</taxon>
        <taxon>Ascomycota</taxon>
        <taxon>Saccharomycotina</taxon>
        <taxon>Pichiomycetes</taxon>
        <taxon>Metschnikowiaceae</taxon>
        <taxon>Metschnikowia</taxon>
    </lineage>
</organism>
<evidence type="ECO:0000256" key="6">
    <source>
        <dbReference type="ARBA" id="ARBA00022892"/>
    </source>
</evidence>
<comment type="subcellular location">
    <subcellularLocation>
        <location evidence="1">Endoplasmic reticulum membrane</location>
        <topology evidence="1">Single-pass type IV membrane protein</topology>
    </subcellularLocation>
</comment>
<keyword evidence="7" id="KW-0653">Protein transport</keyword>
<evidence type="ECO:0000256" key="2">
    <source>
        <dbReference type="ARBA" id="ARBA00007891"/>
    </source>
</evidence>
<dbReference type="OrthoDB" id="4008582at2759"/>
<dbReference type="GO" id="GO:0015031">
    <property type="term" value="P:protein transport"/>
    <property type="evidence" value="ECO:0007669"/>
    <property type="project" value="UniProtKB-KW"/>
</dbReference>
<evidence type="ECO:0000256" key="7">
    <source>
        <dbReference type="ARBA" id="ARBA00022927"/>
    </source>
</evidence>
<sequence length="252" mass="27944">MHLTLGNFANIVSQYEHELDACAESRSTNANPFLQSLILQKIQHDLPRLLRAVNDHKTTTAGQLLFTRLHELSDSVDEQLYEQKKADALFLDRYKTNTTVDPAADTIGPMPTDTPQPTDDDNYASLRKRLLADGAATSLDNDANASNEQMNNYHETFQEDLLSDLTGLASTLKNSALSLSAKIADDAHLVSETGESMMRSLTLMLSVGTNLNAYFSEKTGGKITVFFMIKTMAFVFVLFFLMVVIAKILPKM</sequence>
<comment type="similarity">
    <text evidence="2">Belongs to the USE1 family.</text>
</comment>
<evidence type="ECO:0000256" key="1">
    <source>
        <dbReference type="ARBA" id="ARBA00004163"/>
    </source>
</evidence>
<evidence type="ECO:0000256" key="9">
    <source>
        <dbReference type="ARBA" id="ARBA00023136"/>
    </source>
</evidence>
<dbReference type="GO" id="GO:0006890">
    <property type="term" value="P:retrograde vesicle-mediated transport, Golgi to endoplasmic reticulum"/>
    <property type="evidence" value="ECO:0007669"/>
    <property type="project" value="TreeGrafter"/>
</dbReference>
<proteinExistence type="inferred from homology"/>
<reference evidence="11 12" key="1">
    <citation type="submission" date="2016-05" db="EMBL/GenBank/DDBJ databases">
        <title>Comparative genomics of biotechnologically important yeasts.</title>
        <authorList>
            <consortium name="DOE Joint Genome Institute"/>
            <person name="Riley R."/>
            <person name="Haridas S."/>
            <person name="Wolfe K.H."/>
            <person name="Lopes M.R."/>
            <person name="Hittinger C.T."/>
            <person name="Goker M."/>
            <person name="Salamov A."/>
            <person name="Wisecaver J."/>
            <person name="Long T.M."/>
            <person name="Aerts A.L."/>
            <person name="Barry K."/>
            <person name="Choi C."/>
            <person name="Clum A."/>
            <person name="Coughlan A.Y."/>
            <person name="Deshpande S."/>
            <person name="Douglass A.P."/>
            <person name="Hanson S.J."/>
            <person name="Klenk H.-P."/>
            <person name="LaButti K."/>
            <person name="Lapidus A."/>
            <person name="Lindquist E."/>
            <person name="Lipzen A."/>
            <person name="Meier-kolthoff J.P."/>
            <person name="Ohm R.A."/>
            <person name="Otillar R.P."/>
            <person name="Pangilinan J."/>
            <person name="Peng Y."/>
            <person name="Rokas A."/>
            <person name="Rosa C.A."/>
            <person name="Scheuner C."/>
            <person name="Sibirny A.A."/>
            <person name="Slot J.C."/>
            <person name="Stielow J.B."/>
            <person name="Sun H."/>
            <person name="Kurtzman C.P."/>
            <person name="Blackwell M."/>
            <person name="Grigoriev I.V."/>
            <person name="Jeffries T.W."/>
        </authorList>
    </citation>
    <scope>NUCLEOTIDE SEQUENCE [LARGE SCALE GENOMIC DNA]</scope>
    <source>
        <strain evidence="11 12">NRRL YB-4993</strain>
    </source>
</reference>
<evidence type="ECO:0000256" key="5">
    <source>
        <dbReference type="ARBA" id="ARBA00022824"/>
    </source>
</evidence>
<comment type="caution">
    <text evidence="11">The sequence shown here is derived from an EMBL/GenBank/DDBJ whole genome shotgun (WGS) entry which is preliminary data.</text>
</comment>
<accession>A0A1A0HK10</accession>
<keyword evidence="8 10" id="KW-1133">Transmembrane helix</keyword>
<evidence type="ECO:0000256" key="4">
    <source>
        <dbReference type="ARBA" id="ARBA00022692"/>
    </source>
</evidence>
<keyword evidence="6" id="KW-0931">ER-Golgi transport</keyword>
<dbReference type="AlphaFoldDB" id="A0A1A0HK10"/>
<evidence type="ECO:0000256" key="8">
    <source>
        <dbReference type="ARBA" id="ARBA00022989"/>
    </source>
</evidence>
<dbReference type="GeneID" id="30029627"/>
<gene>
    <name evidence="11" type="ORF">METBIDRAFT_35751</name>
</gene>
<dbReference type="InterPro" id="IPR019150">
    <property type="entry name" value="Vesicle_transport_protein_Use1"/>
</dbReference>
<dbReference type="GO" id="GO:0005789">
    <property type="term" value="C:endoplasmic reticulum membrane"/>
    <property type="evidence" value="ECO:0007669"/>
    <property type="project" value="UniProtKB-SubCell"/>
</dbReference>
<dbReference type="RefSeq" id="XP_018714703.1">
    <property type="nucleotide sequence ID" value="XM_018856651.1"/>
</dbReference>
<keyword evidence="12" id="KW-1185">Reference proteome</keyword>
<dbReference type="PANTHER" id="PTHR13050">
    <property type="entry name" value="USE1-LIKE PROTEIN"/>
    <property type="match status" value="1"/>
</dbReference>
<evidence type="ECO:0000313" key="11">
    <source>
        <dbReference type="EMBL" id="OBA24222.1"/>
    </source>
</evidence>
<dbReference type="EMBL" id="LXTC01000001">
    <property type="protein sequence ID" value="OBA24222.1"/>
    <property type="molecule type" value="Genomic_DNA"/>
</dbReference>
<dbReference type="GO" id="GO:0005484">
    <property type="term" value="F:SNAP receptor activity"/>
    <property type="evidence" value="ECO:0007669"/>
    <property type="project" value="TreeGrafter"/>
</dbReference>
<dbReference type="GO" id="GO:0031201">
    <property type="term" value="C:SNARE complex"/>
    <property type="evidence" value="ECO:0007669"/>
    <property type="project" value="TreeGrafter"/>
</dbReference>
<keyword evidence="3" id="KW-0813">Transport</keyword>
<dbReference type="Pfam" id="PF09753">
    <property type="entry name" value="Use1"/>
    <property type="match status" value="1"/>
</dbReference>
<keyword evidence="4 10" id="KW-0812">Transmembrane</keyword>
<dbReference type="PANTHER" id="PTHR13050:SF7">
    <property type="entry name" value="VESICLE TRANSPORT PROTEIN USE1"/>
    <property type="match status" value="1"/>
</dbReference>
<dbReference type="STRING" id="869754.A0A1A0HK10"/>
<keyword evidence="5" id="KW-0256">Endoplasmic reticulum</keyword>
<keyword evidence="9 10" id="KW-0472">Membrane</keyword>
<protein>
    <submittedName>
        <fullName evidence="11">Uncharacterized protein</fullName>
    </submittedName>
</protein>